<gene>
    <name evidence="1" type="ORF">HXW94_14135</name>
</gene>
<proteinExistence type="predicted"/>
<dbReference type="RefSeq" id="WP_178367563.1">
    <property type="nucleotide sequence ID" value="NZ_JACADJ010000059.1"/>
</dbReference>
<organism evidence="1 2">
    <name type="scientific">Desulfobacter latus</name>
    <dbReference type="NCBI Taxonomy" id="2292"/>
    <lineage>
        <taxon>Bacteria</taxon>
        <taxon>Pseudomonadati</taxon>
        <taxon>Thermodesulfobacteriota</taxon>
        <taxon>Desulfobacteria</taxon>
        <taxon>Desulfobacterales</taxon>
        <taxon>Desulfobacteraceae</taxon>
        <taxon>Desulfobacter</taxon>
    </lineage>
</organism>
<sequence>MFDKTDRLLKIQNGIKEVVQQLAGMPARQAHRVDKIIERCQMCLKTAPDTNTPVYIHITGTDKSFKTSYLLDLFDNDALRGLFAVKQRNTSENTAVPCLVEPVSWTDEVVISQISISTGNVIRDRLTQEQFNRLYDLSSGAEPDDYLIRVAVPEDQTPMTLPAIEYPGIKEGADAVEFQKARHEKFQANMLDCLERYPGILVTCFQHKIAIPPGHPLDAILKKYRTVLETTHAYQKLPLILSLQGDSAVASYCGNTNVEQDLESDFKSYKAFDVVVQLTNPCNSEYPVNFISPGPHVDTWIRNLSRYNSLREIKDEIKKDGGIAWSRQMLDDICTTSNIRDALDNMFLMPWIRKAEKVYTQAVDLVYEIESYDEVAEVKERMRKAILNDTYQSLRHFFDREIKYNEEGVIQDHTAFWNAVFTQYLDQFLADTPRSQAISDVLWKNMRQRLDPENKGFLSAAEKDLPHIIMNMAEFYVPNMLVRGDFTLVERRIKEEAQDAV</sequence>
<reference evidence="1 2" key="1">
    <citation type="submission" date="2020-06" db="EMBL/GenBank/DDBJ databases">
        <title>High-quality draft genome of sulfate reducer Desulfobacter latus type strain AcrS2 isolated from marine sediment.</title>
        <authorList>
            <person name="Hoppe M."/>
            <person name="Larsen C.K."/>
            <person name="Marshall I.P.G."/>
            <person name="Schramm A."/>
            <person name="Marietou A.G."/>
        </authorList>
    </citation>
    <scope>NUCLEOTIDE SEQUENCE [LARGE SCALE GENOMIC DNA]</scope>
    <source>
        <strain evidence="1 2">AcRS2</strain>
    </source>
</reference>
<dbReference type="EMBL" id="JACADJ010000059">
    <property type="protein sequence ID" value="NWH06110.1"/>
    <property type="molecule type" value="Genomic_DNA"/>
</dbReference>
<evidence type="ECO:0000313" key="1">
    <source>
        <dbReference type="EMBL" id="NWH06110.1"/>
    </source>
</evidence>
<protein>
    <submittedName>
        <fullName evidence="1">Uncharacterized protein</fullName>
    </submittedName>
</protein>
<dbReference type="AlphaFoldDB" id="A0A850T192"/>
<dbReference type="Proteomes" id="UP000553343">
    <property type="component" value="Unassembled WGS sequence"/>
</dbReference>
<evidence type="ECO:0000313" key="2">
    <source>
        <dbReference type="Proteomes" id="UP000553343"/>
    </source>
</evidence>
<comment type="caution">
    <text evidence="1">The sequence shown here is derived from an EMBL/GenBank/DDBJ whole genome shotgun (WGS) entry which is preliminary data.</text>
</comment>
<name>A0A850T192_9BACT</name>
<accession>A0A850T192</accession>
<keyword evidence="2" id="KW-1185">Reference proteome</keyword>